<dbReference type="InterPro" id="IPR000073">
    <property type="entry name" value="AB_hydrolase_1"/>
</dbReference>
<protein>
    <submittedName>
        <fullName evidence="3">Alpha/beta hydrolase</fullName>
    </submittedName>
</protein>
<feature type="chain" id="PRO_5045051500" evidence="1">
    <location>
        <begin position="26"/>
        <end position="340"/>
    </location>
</feature>
<dbReference type="Proteomes" id="UP001162802">
    <property type="component" value="Unassembled WGS sequence"/>
</dbReference>
<name>A0ABT0A8K6_9SPHN</name>
<proteinExistence type="predicted"/>
<feature type="domain" description="AB hydrolase-1" evidence="2">
    <location>
        <begin position="73"/>
        <end position="327"/>
    </location>
</feature>
<reference evidence="3" key="1">
    <citation type="submission" date="2022-03" db="EMBL/GenBank/DDBJ databases">
        <title>Identification of a novel bacterium isolated from mangrove sediments.</title>
        <authorList>
            <person name="Pan X."/>
        </authorList>
    </citation>
    <scope>NUCLEOTIDE SEQUENCE</scope>
    <source>
        <strain evidence="3">B2637</strain>
    </source>
</reference>
<gene>
    <name evidence="3" type="ORF">MTR65_02455</name>
</gene>
<evidence type="ECO:0000313" key="4">
    <source>
        <dbReference type="Proteomes" id="UP001162802"/>
    </source>
</evidence>
<keyword evidence="3" id="KW-0378">Hydrolase</keyword>
<dbReference type="Pfam" id="PF12697">
    <property type="entry name" value="Abhydrolase_6"/>
    <property type="match status" value="1"/>
</dbReference>
<accession>A0ABT0A8K6</accession>
<organism evidence="3 4">
    <name type="scientific">Novosphingobium mangrovi</name>
    <name type="common">ex Hu et al. 2023</name>
    <dbReference type="NCBI Taxonomy" id="2930094"/>
    <lineage>
        <taxon>Bacteria</taxon>
        <taxon>Pseudomonadati</taxon>
        <taxon>Pseudomonadota</taxon>
        <taxon>Alphaproteobacteria</taxon>
        <taxon>Sphingomonadales</taxon>
        <taxon>Sphingomonadaceae</taxon>
        <taxon>Novosphingobium</taxon>
    </lineage>
</organism>
<dbReference type="InterPro" id="IPR050266">
    <property type="entry name" value="AB_hydrolase_sf"/>
</dbReference>
<dbReference type="EMBL" id="JALHAT010000003">
    <property type="protein sequence ID" value="MCJ1959544.1"/>
    <property type="molecule type" value="Genomic_DNA"/>
</dbReference>
<dbReference type="Gene3D" id="3.40.50.1820">
    <property type="entry name" value="alpha/beta hydrolase"/>
    <property type="match status" value="1"/>
</dbReference>
<dbReference type="SUPFAM" id="SSF53474">
    <property type="entry name" value="alpha/beta-Hydrolases"/>
    <property type="match status" value="1"/>
</dbReference>
<evidence type="ECO:0000313" key="3">
    <source>
        <dbReference type="EMBL" id="MCJ1959544.1"/>
    </source>
</evidence>
<keyword evidence="4" id="KW-1185">Reference proteome</keyword>
<dbReference type="PANTHER" id="PTHR43798">
    <property type="entry name" value="MONOACYLGLYCEROL LIPASE"/>
    <property type="match status" value="1"/>
</dbReference>
<comment type="caution">
    <text evidence="3">The sequence shown here is derived from an EMBL/GenBank/DDBJ whole genome shotgun (WGS) entry which is preliminary data.</text>
</comment>
<dbReference type="RefSeq" id="WP_243796770.1">
    <property type="nucleotide sequence ID" value="NZ_JALHAT010000003.1"/>
</dbReference>
<sequence length="340" mass="37338">MSLRRLVPATAALALGFLSANGAAAQATEALGSNLERFAYPWPEKRFAVRVGDEDAQMTFMDVAPKQPNGQSVVLLHGKNFCAATWESTARALLAAGYRVIVPDQLGFCKSSKPVSAQYTLALMADATHRLLEAQGVEKPIVLAHSTGGMLALRYALMFPHDTSRLLLINPLGLVDRMEQGVPYVPLDKLIAAERAKDRASIKGYQLRTYYHGEWRADYDRWVDMLAGQYATEDDDKVEIAQAKTAEMILTQPVSHEFGNLKVPVTLMIGRLDTTTFGKGQAPDAVKARLKPIPEVVEDAAARMPDARILWFEGRGHSPQVEAPDEFEPRLIQALESPAP</sequence>
<evidence type="ECO:0000256" key="1">
    <source>
        <dbReference type="SAM" id="SignalP"/>
    </source>
</evidence>
<dbReference type="PANTHER" id="PTHR43798:SF33">
    <property type="entry name" value="HYDROLASE, PUTATIVE (AFU_ORTHOLOGUE AFUA_2G14860)-RELATED"/>
    <property type="match status" value="1"/>
</dbReference>
<evidence type="ECO:0000259" key="2">
    <source>
        <dbReference type="Pfam" id="PF12697"/>
    </source>
</evidence>
<keyword evidence="1" id="KW-0732">Signal</keyword>
<dbReference type="PRINTS" id="PR00111">
    <property type="entry name" value="ABHYDROLASE"/>
</dbReference>
<dbReference type="InterPro" id="IPR029058">
    <property type="entry name" value="AB_hydrolase_fold"/>
</dbReference>
<feature type="signal peptide" evidence="1">
    <location>
        <begin position="1"/>
        <end position="25"/>
    </location>
</feature>
<dbReference type="GO" id="GO:0016787">
    <property type="term" value="F:hydrolase activity"/>
    <property type="evidence" value="ECO:0007669"/>
    <property type="project" value="UniProtKB-KW"/>
</dbReference>